<feature type="domain" description="CAAX prenyl protease 2/Lysostaphin resistance protein A-like" evidence="2">
    <location>
        <begin position="113"/>
        <end position="202"/>
    </location>
</feature>
<dbReference type="Pfam" id="PF02517">
    <property type="entry name" value="Rce1-like"/>
    <property type="match status" value="1"/>
</dbReference>
<proteinExistence type="predicted"/>
<feature type="transmembrane region" description="Helical" evidence="1">
    <location>
        <begin position="7"/>
        <end position="26"/>
    </location>
</feature>
<feature type="transmembrane region" description="Helical" evidence="1">
    <location>
        <begin position="143"/>
        <end position="160"/>
    </location>
</feature>
<organism evidence="3 4">
    <name type="scientific">Flavobacterium caeni</name>
    <dbReference type="NCBI Taxonomy" id="490189"/>
    <lineage>
        <taxon>Bacteria</taxon>
        <taxon>Pseudomonadati</taxon>
        <taxon>Bacteroidota</taxon>
        <taxon>Flavobacteriia</taxon>
        <taxon>Flavobacteriales</taxon>
        <taxon>Flavobacteriaceae</taxon>
        <taxon>Flavobacterium</taxon>
    </lineage>
</organism>
<feature type="transmembrane region" description="Helical" evidence="1">
    <location>
        <begin position="112"/>
        <end position="131"/>
    </location>
</feature>
<evidence type="ECO:0000256" key="1">
    <source>
        <dbReference type="SAM" id="Phobius"/>
    </source>
</evidence>
<feature type="transmembrane region" description="Helical" evidence="1">
    <location>
        <begin position="70"/>
        <end position="92"/>
    </location>
</feature>
<keyword evidence="4" id="KW-1185">Reference proteome</keyword>
<dbReference type="STRING" id="490189.SAMN02927903_00482"/>
<keyword evidence="1" id="KW-1133">Transmembrane helix</keyword>
<accession>A0A1G5CB49</accession>
<name>A0A1G5CB49_9FLAO</name>
<dbReference type="RefSeq" id="WP_091140736.1">
    <property type="nucleotide sequence ID" value="NZ_FMVF01000003.1"/>
</dbReference>
<protein>
    <recommendedName>
        <fullName evidence="2">CAAX prenyl protease 2/Lysostaphin resistance protein A-like domain-containing protein</fullName>
    </recommendedName>
</protein>
<dbReference type="EMBL" id="FMVF01000003">
    <property type="protein sequence ID" value="SCX99632.1"/>
    <property type="molecule type" value="Genomic_DNA"/>
</dbReference>
<reference evidence="3 4" key="1">
    <citation type="submission" date="2016-10" db="EMBL/GenBank/DDBJ databases">
        <authorList>
            <person name="de Groot N.N."/>
        </authorList>
    </citation>
    <scope>NUCLEOTIDE SEQUENCE [LARGE SCALE GENOMIC DNA]</scope>
    <source>
        <strain evidence="3 4">CGMCC 1.7031</strain>
    </source>
</reference>
<evidence type="ECO:0000313" key="3">
    <source>
        <dbReference type="EMBL" id="SCX99632.1"/>
    </source>
</evidence>
<dbReference type="InterPro" id="IPR003675">
    <property type="entry name" value="Rce1/LyrA-like_dom"/>
</dbReference>
<dbReference type="GO" id="GO:0004175">
    <property type="term" value="F:endopeptidase activity"/>
    <property type="evidence" value="ECO:0007669"/>
    <property type="project" value="UniProtKB-ARBA"/>
</dbReference>
<keyword evidence="1" id="KW-0472">Membrane</keyword>
<dbReference type="GO" id="GO:0080120">
    <property type="term" value="P:CAAX-box protein maturation"/>
    <property type="evidence" value="ECO:0007669"/>
    <property type="project" value="UniProtKB-ARBA"/>
</dbReference>
<keyword evidence="1" id="KW-0812">Transmembrane</keyword>
<evidence type="ECO:0000259" key="2">
    <source>
        <dbReference type="Pfam" id="PF02517"/>
    </source>
</evidence>
<feature type="transmembrane region" description="Helical" evidence="1">
    <location>
        <begin position="191"/>
        <end position="212"/>
    </location>
</feature>
<evidence type="ECO:0000313" key="4">
    <source>
        <dbReference type="Proteomes" id="UP000199354"/>
    </source>
</evidence>
<gene>
    <name evidence="3" type="ORF">SAMN02927903_00482</name>
</gene>
<dbReference type="Proteomes" id="UP000199354">
    <property type="component" value="Unassembled WGS sequence"/>
</dbReference>
<sequence>MVSIRTFLNHKIGALLLLALAMGLIYNPLTKFPFTFCVIIAFILLATYAQSQSLDELRFRKLSGADFLRILVCFAALEAVMDFVVQPAINLAFNEPADYSAFAALEGNTGKYLKYLIYMWISAAFGEELLFRAFAFAQLERIIGNRKAVIVVLSAVLFSLPHLYQGYAGLATTFVFGLAFGALFQSFKNIWINIIVHGLIDTLFLTLAYFGYLSFYA</sequence>
<dbReference type="OrthoDB" id="9807747at2"/>
<dbReference type="AlphaFoldDB" id="A0A1G5CB49"/>
<feature type="transmembrane region" description="Helical" evidence="1">
    <location>
        <begin position="32"/>
        <end position="49"/>
    </location>
</feature>